<dbReference type="GO" id="GO:0006223">
    <property type="term" value="P:uracil salvage"/>
    <property type="evidence" value="ECO:0007669"/>
    <property type="project" value="InterPro"/>
</dbReference>
<dbReference type="HAMAP" id="MF_01218_B">
    <property type="entry name" value="Upp_B"/>
    <property type="match status" value="1"/>
</dbReference>
<dbReference type="PANTHER" id="PTHR32315:SF4">
    <property type="entry name" value="URACIL PHOSPHORIBOSYLTRANSFERASE, CHLOROPLASTIC"/>
    <property type="match status" value="1"/>
</dbReference>
<feature type="binding site" evidence="15">
    <location>
        <position position="200"/>
    </location>
    <ligand>
        <name>5-phospho-alpha-D-ribose 1-diphosphate</name>
        <dbReference type="ChEBI" id="CHEBI:58017"/>
    </ligand>
</feature>
<dbReference type="InterPro" id="IPR029057">
    <property type="entry name" value="PRTase-like"/>
</dbReference>
<comment type="pathway">
    <text evidence="1 15">Pyrimidine metabolism; UMP biosynthesis via salvage pathway; UMP from uracil: step 1/1.</text>
</comment>
<comment type="function">
    <text evidence="12 15">Catalyzes the conversion of uracil and 5-phospho-alpha-D-ribose 1-diphosphate (PRPP) to UMP and diphosphate.</text>
</comment>
<dbReference type="GO" id="GO:0044206">
    <property type="term" value="P:UMP salvage"/>
    <property type="evidence" value="ECO:0007669"/>
    <property type="project" value="UniProtKB-UniRule"/>
</dbReference>
<organism evidence="17 18">
    <name type="scientific">Candidatus Thermokryptus mobilis</name>
    <dbReference type="NCBI Taxonomy" id="1643428"/>
    <lineage>
        <taxon>Bacteria</taxon>
        <taxon>Pseudomonadati</taxon>
        <taxon>Candidatus Kryptoniota</taxon>
        <taxon>Candidatus Thermokryptus</taxon>
    </lineage>
</organism>
<evidence type="ECO:0000256" key="11">
    <source>
        <dbReference type="ARBA" id="ARBA00052919"/>
    </source>
</evidence>
<dbReference type="EMBL" id="FAOO01000003">
    <property type="protein sequence ID" value="CUU02622.1"/>
    <property type="molecule type" value="Genomic_DNA"/>
</dbReference>
<keyword evidence="18" id="KW-1185">Reference proteome</keyword>
<evidence type="ECO:0000256" key="8">
    <source>
        <dbReference type="ARBA" id="ARBA00022842"/>
    </source>
</evidence>
<evidence type="ECO:0000256" key="12">
    <source>
        <dbReference type="ARBA" id="ARBA00056901"/>
    </source>
</evidence>
<evidence type="ECO:0000256" key="9">
    <source>
        <dbReference type="ARBA" id="ARBA00023134"/>
    </source>
</evidence>
<dbReference type="OrthoDB" id="9781675at2"/>
<dbReference type="Pfam" id="PF14681">
    <property type="entry name" value="UPRTase"/>
    <property type="match status" value="1"/>
</dbReference>
<dbReference type="RefSeq" id="WP_140944335.1">
    <property type="nucleotide sequence ID" value="NZ_FAOO01000003.1"/>
</dbReference>
<evidence type="ECO:0000256" key="3">
    <source>
        <dbReference type="ARBA" id="ARBA00011894"/>
    </source>
</evidence>
<evidence type="ECO:0000256" key="4">
    <source>
        <dbReference type="ARBA" id="ARBA00022533"/>
    </source>
</evidence>
<evidence type="ECO:0000256" key="2">
    <source>
        <dbReference type="ARBA" id="ARBA00009516"/>
    </source>
</evidence>
<dbReference type="Proteomes" id="UP000320623">
    <property type="component" value="Unassembled WGS sequence"/>
</dbReference>
<feature type="binding site" evidence="15">
    <location>
        <position position="79"/>
    </location>
    <ligand>
        <name>5-phospho-alpha-D-ribose 1-diphosphate</name>
        <dbReference type="ChEBI" id="CHEBI:58017"/>
    </ligand>
</feature>
<dbReference type="FunFam" id="3.40.50.2020:FF:000003">
    <property type="entry name" value="Uracil phosphoribosyltransferase"/>
    <property type="match status" value="1"/>
</dbReference>
<evidence type="ECO:0000256" key="1">
    <source>
        <dbReference type="ARBA" id="ARBA00005180"/>
    </source>
</evidence>
<comment type="activity regulation">
    <text evidence="15">Allosterically activated by GTP.</text>
</comment>
<evidence type="ECO:0000256" key="7">
    <source>
        <dbReference type="ARBA" id="ARBA00022741"/>
    </source>
</evidence>
<name>A0A0S4MUD7_9BACT</name>
<evidence type="ECO:0000256" key="6">
    <source>
        <dbReference type="ARBA" id="ARBA00022679"/>
    </source>
</evidence>
<dbReference type="PANTHER" id="PTHR32315">
    <property type="entry name" value="ADENINE PHOSPHORIBOSYLTRANSFERASE"/>
    <property type="match status" value="1"/>
</dbReference>
<dbReference type="Gene3D" id="3.40.50.2020">
    <property type="match status" value="1"/>
</dbReference>
<feature type="binding site" evidence="15">
    <location>
        <begin position="131"/>
        <end position="139"/>
    </location>
    <ligand>
        <name>5-phospho-alpha-D-ribose 1-diphosphate</name>
        <dbReference type="ChEBI" id="CHEBI:58017"/>
    </ligand>
</feature>
<evidence type="ECO:0000256" key="14">
    <source>
        <dbReference type="ARBA" id="ARBA00079807"/>
    </source>
</evidence>
<dbReference type="CDD" id="cd06223">
    <property type="entry name" value="PRTases_typeI"/>
    <property type="match status" value="1"/>
</dbReference>
<dbReference type="InterPro" id="IPR050054">
    <property type="entry name" value="UPRTase/APRTase"/>
</dbReference>
<dbReference type="UniPathway" id="UPA00574">
    <property type="reaction ID" value="UER00636"/>
</dbReference>
<comment type="catalytic activity">
    <reaction evidence="11 15">
        <text>UMP + diphosphate = 5-phospho-alpha-D-ribose 1-diphosphate + uracil</text>
        <dbReference type="Rhea" id="RHEA:13017"/>
        <dbReference type="ChEBI" id="CHEBI:17568"/>
        <dbReference type="ChEBI" id="CHEBI:33019"/>
        <dbReference type="ChEBI" id="CHEBI:57865"/>
        <dbReference type="ChEBI" id="CHEBI:58017"/>
        <dbReference type="EC" id="2.4.2.9"/>
    </reaction>
</comment>
<comment type="cofactor">
    <cofactor evidence="15">
        <name>Mg(2+)</name>
        <dbReference type="ChEBI" id="CHEBI:18420"/>
    </cofactor>
    <text evidence="15">Binds 1 Mg(2+) ion per subunit. The magnesium is bound as Mg-PRPP.</text>
</comment>
<feature type="binding site" evidence="15">
    <location>
        <position position="104"/>
    </location>
    <ligand>
        <name>5-phospho-alpha-D-ribose 1-diphosphate</name>
        <dbReference type="ChEBI" id="CHEBI:58017"/>
    </ligand>
</feature>
<feature type="domain" description="Phosphoribosyltransferase" evidence="16">
    <location>
        <begin position="7"/>
        <end position="208"/>
    </location>
</feature>
<dbReference type="STRING" id="1643428.GCA_001442855_00525"/>
<protein>
    <recommendedName>
        <fullName evidence="13 15">Uracil phosphoribosyltransferase</fullName>
        <ecNumber evidence="3 15">2.4.2.9</ecNumber>
    </recommendedName>
    <alternativeName>
        <fullName evidence="10 15">UMP pyrophosphorylase</fullName>
    </alternativeName>
    <alternativeName>
        <fullName evidence="14 15">UPRTase</fullName>
    </alternativeName>
</protein>
<comment type="similarity">
    <text evidence="2 15">Belongs to the UPRTase family.</text>
</comment>
<keyword evidence="4 15" id="KW-0021">Allosteric enzyme</keyword>
<gene>
    <name evidence="15" type="primary">upp</name>
    <name evidence="17" type="ORF">JGI1_00539</name>
</gene>
<keyword evidence="6 15" id="KW-0808">Transferase</keyword>
<dbReference type="SUPFAM" id="SSF53271">
    <property type="entry name" value="PRTase-like"/>
    <property type="match status" value="1"/>
</dbReference>
<evidence type="ECO:0000256" key="15">
    <source>
        <dbReference type="HAMAP-Rule" id="MF_01218"/>
    </source>
</evidence>
<sequence>MGGNLFVVNHPLIKRDLTFLRDRNTPSSSFRTILKRLTTLMAFEVTKDLDLMPKEVETPLEVTQGHDLKDEIVIVPILRAGLGMVDAFLELFPEARVGHIGLYRDEETLKPVDYYFKFPKNLDKSIVIILDPMLATGGSICAAVSYLKERGANKIKVVSLIAAPEGINKLTNEHPDVQIYIAVLDRQLNSKGFILPGLGDAGDRIFGTEN</sequence>
<dbReference type="GO" id="GO:0005737">
    <property type="term" value="C:cytoplasm"/>
    <property type="evidence" value="ECO:0007669"/>
    <property type="project" value="UniProtKB-ARBA"/>
</dbReference>
<evidence type="ECO:0000256" key="13">
    <source>
        <dbReference type="ARBA" id="ARBA00072146"/>
    </source>
</evidence>
<keyword evidence="8 15" id="KW-0460">Magnesium</keyword>
<feature type="binding site" evidence="15">
    <location>
        <position position="194"/>
    </location>
    <ligand>
        <name>uracil</name>
        <dbReference type="ChEBI" id="CHEBI:17568"/>
    </ligand>
</feature>
<evidence type="ECO:0000313" key="18">
    <source>
        <dbReference type="Proteomes" id="UP000320623"/>
    </source>
</evidence>
<dbReference type="EC" id="2.4.2.9" evidence="3 15"/>
<reference evidence="18" key="1">
    <citation type="submission" date="2015-11" db="EMBL/GenBank/DDBJ databases">
        <authorList>
            <person name="Varghese N."/>
        </authorList>
    </citation>
    <scope>NUCLEOTIDE SEQUENCE [LARGE SCALE GENOMIC DNA]</scope>
</reference>
<keyword evidence="9 15" id="KW-0342">GTP-binding</keyword>
<dbReference type="GO" id="GO:0005525">
    <property type="term" value="F:GTP binding"/>
    <property type="evidence" value="ECO:0007669"/>
    <property type="project" value="UniProtKB-KW"/>
</dbReference>
<accession>A0A0S4MUD7</accession>
<dbReference type="InterPro" id="IPR034332">
    <property type="entry name" value="Upp_B"/>
</dbReference>
<dbReference type="NCBIfam" id="NF001097">
    <property type="entry name" value="PRK00129.1"/>
    <property type="match status" value="1"/>
</dbReference>
<proteinExistence type="inferred from homology"/>
<keyword evidence="7 15" id="KW-0547">Nucleotide-binding</keyword>
<dbReference type="GO" id="GO:0004845">
    <property type="term" value="F:uracil phosphoribosyltransferase activity"/>
    <property type="evidence" value="ECO:0007669"/>
    <property type="project" value="UniProtKB-UniRule"/>
</dbReference>
<evidence type="ECO:0000259" key="16">
    <source>
        <dbReference type="Pfam" id="PF14681"/>
    </source>
</evidence>
<evidence type="ECO:0000313" key="17">
    <source>
        <dbReference type="EMBL" id="CUU02622.1"/>
    </source>
</evidence>
<feature type="binding site" evidence="15">
    <location>
        <begin position="199"/>
        <end position="201"/>
    </location>
    <ligand>
        <name>uracil</name>
        <dbReference type="ChEBI" id="CHEBI:17568"/>
    </ligand>
</feature>
<keyword evidence="5 15" id="KW-0328">Glycosyltransferase</keyword>
<evidence type="ECO:0000256" key="5">
    <source>
        <dbReference type="ARBA" id="ARBA00022676"/>
    </source>
</evidence>
<dbReference type="InterPro" id="IPR000836">
    <property type="entry name" value="PRTase_dom"/>
</dbReference>
<dbReference type="NCBIfam" id="TIGR01091">
    <property type="entry name" value="upp"/>
    <property type="match status" value="1"/>
</dbReference>
<evidence type="ECO:0000256" key="10">
    <source>
        <dbReference type="ARBA" id="ARBA00031082"/>
    </source>
</evidence>
<dbReference type="AlphaFoldDB" id="A0A0S4MUD7"/>
<dbReference type="InterPro" id="IPR005765">
    <property type="entry name" value="UPRT"/>
</dbReference>
<dbReference type="GO" id="GO:0000287">
    <property type="term" value="F:magnesium ion binding"/>
    <property type="evidence" value="ECO:0007669"/>
    <property type="project" value="UniProtKB-UniRule"/>
</dbReference>